<dbReference type="Gene3D" id="2.60.120.260">
    <property type="entry name" value="Galactose-binding domain-like"/>
    <property type="match status" value="1"/>
</dbReference>
<dbReference type="SUPFAM" id="SSF81383">
    <property type="entry name" value="F-box domain"/>
    <property type="match status" value="1"/>
</dbReference>
<name>A0A811LHL2_9BILA</name>
<dbReference type="GO" id="GO:0036503">
    <property type="term" value="P:ERAD pathway"/>
    <property type="evidence" value="ECO:0007669"/>
    <property type="project" value="TreeGrafter"/>
</dbReference>
<dbReference type="SMART" id="SM00256">
    <property type="entry name" value="FBOX"/>
    <property type="match status" value="1"/>
</dbReference>
<dbReference type="InterPro" id="IPR008979">
    <property type="entry name" value="Galactose-bd-like_sf"/>
</dbReference>
<dbReference type="Proteomes" id="UP000614601">
    <property type="component" value="Unassembled WGS sequence"/>
</dbReference>
<dbReference type="Gene3D" id="1.20.1280.50">
    <property type="match status" value="1"/>
</dbReference>
<dbReference type="EMBL" id="CAJFDH010000006">
    <property type="protein sequence ID" value="CAD5229054.1"/>
    <property type="molecule type" value="Genomic_DNA"/>
</dbReference>
<dbReference type="GO" id="GO:0061630">
    <property type="term" value="F:ubiquitin protein ligase activity"/>
    <property type="evidence" value="ECO:0007669"/>
    <property type="project" value="TreeGrafter"/>
</dbReference>
<dbReference type="PANTHER" id="PTHR12125:SF5">
    <property type="entry name" value="F-BOX DOMAIN-CONTAINING PROTEIN"/>
    <property type="match status" value="1"/>
</dbReference>
<dbReference type="Pfam" id="PF00646">
    <property type="entry name" value="F-box"/>
    <property type="match status" value="1"/>
</dbReference>
<dbReference type="InterPro" id="IPR039752">
    <property type="entry name" value="F-box_only"/>
</dbReference>
<dbReference type="CDD" id="cd09917">
    <property type="entry name" value="F-box_SF"/>
    <property type="match status" value="1"/>
</dbReference>
<dbReference type="GO" id="GO:0005737">
    <property type="term" value="C:cytoplasm"/>
    <property type="evidence" value="ECO:0007669"/>
    <property type="project" value="UniProtKB-ARBA"/>
</dbReference>
<proteinExistence type="predicted"/>
<dbReference type="EMBL" id="CAJFCW020000006">
    <property type="protein sequence ID" value="CAG9125631.1"/>
    <property type="molecule type" value="Genomic_DNA"/>
</dbReference>
<dbReference type="Proteomes" id="UP000783686">
    <property type="component" value="Unassembled WGS sequence"/>
</dbReference>
<feature type="domain" description="F-box" evidence="1">
    <location>
        <begin position="20"/>
        <end position="66"/>
    </location>
</feature>
<evidence type="ECO:0000259" key="2">
    <source>
        <dbReference type="PROSITE" id="PS51114"/>
    </source>
</evidence>
<dbReference type="GO" id="GO:0006516">
    <property type="term" value="P:glycoprotein catabolic process"/>
    <property type="evidence" value="ECO:0007669"/>
    <property type="project" value="TreeGrafter"/>
</dbReference>
<evidence type="ECO:0000313" key="4">
    <source>
        <dbReference type="Proteomes" id="UP000614601"/>
    </source>
</evidence>
<feature type="domain" description="FBA" evidence="2">
    <location>
        <begin position="92"/>
        <end position="293"/>
    </location>
</feature>
<dbReference type="InterPro" id="IPR007397">
    <property type="entry name" value="F-box-assoc_dom"/>
</dbReference>
<comment type="caution">
    <text evidence="3">The sequence shown here is derived from an EMBL/GenBank/DDBJ whole genome shotgun (WGS) entry which is preliminary data.</text>
</comment>
<evidence type="ECO:0000313" key="3">
    <source>
        <dbReference type="EMBL" id="CAD5229054.1"/>
    </source>
</evidence>
<evidence type="ECO:0008006" key="5">
    <source>
        <dbReference type="Google" id="ProtNLM"/>
    </source>
</evidence>
<dbReference type="SMART" id="SM01198">
    <property type="entry name" value="FBA"/>
    <property type="match status" value="1"/>
</dbReference>
<sequence length="302" mass="35632">MIASMKRLAAEMTGNKPRILMDLSDCPNDVLFEIFLRSSYLTVVRSSLVCRQWNSIIYNHRFWFQTLKKDKSLRHITLEQLSQIEIHYLQRTIAMKAFERNLINDNFFIEEPKFDIRWSDCHSNRRRAREWKVESPPKFLEPQRQGALALDQCDLPFESCMVSSYSECVRWISVNLCEYGLTVEFLNKYKPTIVITEYYTNRADCGCTYNIETLLRDSDKPDLMSDPDNRRIVAFEDTIDQWQDQFWRKAEIVYDNYPDGAHIVDIVTRGKDRQFWAGNYGSKVAGTSIIVKFDFNKNSNMN</sequence>
<dbReference type="PROSITE" id="PS50181">
    <property type="entry name" value="FBOX"/>
    <property type="match status" value="1"/>
</dbReference>
<organism evidence="3 4">
    <name type="scientific">Bursaphelenchus okinawaensis</name>
    <dbReference type="NCBI Taxonomy" id="465554"/>
    <lineage>
        <taxon>Eukaryota</taxon>
        <taxon>Metazoa</taxon>
        <taxon>Ecdysozoa</taxon>
        <taxon>Nematoda</taxon>
        <taxon>Chromadorea</taxon>
        <taxon>Rhabditida</taxon>
        <taxon>Tylenchina</taxon>
        <taxon>Tylenchomorpha</taxon>
        <taxon>Aphelenchoidea</taxon>
        <taxon>Aphelenchoididae</taxon>
        <taxon>Bursaphelenchus</taxon>
    </lineage>
</organism>
<dbReference type="GO" id="GO:0031146">
    <property type="term" value="P:SCF-dependent proteasomal ubiquitin-dependent protein catabolic process"/>
    <property type="evidence" value="ECO:0007669"/>
    <property type="project" value="TreeGrafter"/>
</dbReference>
<dbReference type="SUPFAM" id="SSF49785">
    <property type="entry name" value="Galactose-binding domain-like"/>
    <property type="match status" value="1"/>
</dbReference>
<evidence type="ECO:0000259" key="1">
    <source>
        <dbReference type="PROSITE" id="PS50181"/>
    </source>
</evidence>
<reference evidence="3" key="1">
    <citation type="submission" date="2020-09" db="EMBL/GenBank/DDBJ databases">
        <authorList>
            <person name="Kikuchi T."/>
        </authorList>
    </citation>
    <scope>NUCLEOTIDE SEQUENCE</scope>
    <source>
        <strain evidence="3">SH1</strain>
    </source>
</reference>
<dbReference type="GO" id="GO:0019005">
    <property type="term" value="C:SCF ubiquitin ligase complex"/>
    <property type="evidence" value="ECO:0007669"/>
    <property type="project" value="TreeGrafter"/>
</dbReference>
<dbReference type="AlphaFoldDB" id="A0A811LHL2"/>
<dbReference type="Pfam" id="PF04300">
    <property type="entry name" value="FBA"/>
    <property type="match status" value="1"/>
</dbReference>
<dbReference type="PROSITE" id="PS51114">
    <property type="entry name" value="FBA"/>
    <property type="match status" value="1"/>
</dbReference>
<protein>
    <recommendedName>
        <fullName evidence="5">F-box domain-containing protein</fullName>
    </recommendedName>
</protein>
<accession>A0A811LHL2</accession>
<gene>
    <name evidence="3" type="ORF">BOKJ2_LOCUS13113</name>
</gene>
<dbReference type="InterPro" id="IPR036047">
    <property type="entry name" value="F-box-like_dom_sf"/>
</dbReference>
<dbReference type="OrthoDB" id="1107553at2759"/>
<keyword evidence="4" id="KW-1185">Reference proteome</keyword>
<dbReference type="PANTHER" id="PTHR12125">
    <property type="entry name" value="F-BOX ONLY PROTEIN 6-LIKE PROTEIN"/>
    <property type="match status" value="1"/>
</dbReference>
<dbReference type="InterPro" id="IPR001810">
    <property type="entry name" value="F-box_dom"/>
</dbReference>